<dbReference type="InterPro" id="IPR045304">
    <property type="entry name" value="LbH_SAT"/>
</dbReference>
<dbReference type="InterPro" id="IPR005881">
    <property type="entry name" value="Ser_O-AcTrfase"/>
</dbReference>
<dbReference type="Gene3D" id="1.10.3130.10">
    <property type="entry name" value="serine acetyltransferase, domain 1"/>
    <property type="match status" value="1"/>
</dbReference>
<accession>A0ABM9HEM0</accession>
<reference evidence="9 10" key="1">
    <citation type="submission" date="2022-09" db="EMBL/GenBank/DDBJ databases">
        <authorList>
            <person name="Kop L."/>
        </authorList>
    </citation>
    <scope>NUCLEOTIDE SEQUENCE [LARGE SCALE GENOMIC DNA]</scope>
    <source>
        <strain evidence="9 10">347</strain>
    </source>
</reference>
<proteinExistence type="inferred from homology"/>
<dbReference type="Proteomes" id="UP001157733">
    <property type="component" value="Chromosome"/>
</dbReference>
<dbReference type="CDD" id="cd03354">
    <property type="entry name" value="LbH_SAT"/>
    <property type="match status" value="1"/>
</dbReference>
<dbReference type="EMBL" id="OX336137">
    <property type="protein sequence ID" value="CAI2718498.1"/>
    <property type="molecule type" value="Genomic_DNA"/>
</dbReference>
<dbReference type="NCBIfam" id="TIGR01172">
    <property type="entry name" value="cysE"/>
    <property type="match status" value="1"/>
</dbReference>
<name>A0ABM9HEM0_9BACT</name>
<dbReference type="SUPFAM" id="SSF51161">
    <property type="entry name" value="Trimeric LpxA-like enzymes"/>
    <property type="match status" value="1"/>
</dbReference>
<dbReference type="InterPro" id="IPR001451">
    <property type="entry name" value="Hexapep"/>
</dbReference>
<dbReference type="NCBIfam" id="NF041874">
    <property type="entry name" value="EPS_EpsC"/>
    <property type="match status" value="1"/>
</dbReference>
<keyword evidence="10" id="KW-1185">Reference proteome</keyword>
<evidence type="ECO:0000256" key="8">
    <source>
        <dbReference type="SAM" id="MobiDB-lite"/>
    </source>
</evidence>
<evidence type="ECO:0000256" key="1">
    <source>
        <dbReference type="ARBA" id="ARBA00007274"/>
    </source>
</evidence>
<organism evidence="9 10">
    <name type="scientific">Nitrospina watsonii</name>
    <dbReference type="NCBI Taxonomy" id="1323948"/>
    <lineage>
        <taxon>Bacteria</taxon>
        <taxon>Pseudomonadati</taxon>
        <taxon>Nitrospinota/Tectimicrobiota group</taxon>
        <taxon>Nitrospinota</taxon>
        <taxon>Nitrospinia</taxon>
        <taxon>Nitrospinales</taxon>
        <taxon>Nitrospinaceae</taxon>
        <taxon>Nitrospina</taxon>
    </lineage>
</organism>
<dbReference type="InterPro" id="IPR011004">
    <property type="entry name" value="Trimer_LpxA-like_sf"/>
</dbReference>
<keyword evidence="5" id="KW-0677">Repeat</keyword>
<comment type="similarity">
    <text evidence="1">Belongs to the transferase hexapeptide repeat family.</text>
</comment>
<keyword evidence="3" id="KW-0028">Amino-acid biosynthesis</keyword>
<dbReference type="PROSITE" id="PS00101">
    <property type="entry name" value="HEXAPEP_TRANSFERASES"/>
    <property type="match status" value="1"/>
</dbReference>
<evidence type="ECO:0000313" key="9">
    <source>
        <dbReference type="EMBL" id="CAI2718498.1"/>
    </source>
</evidence>
<dbReference type="InterPro" id="IPR018357">
    <property type="entry name" value="Hexapep_transf_CS"/>
</dbReference>
<evidence type="ECO:0000313" key="10">
    <source>
        <dbReference type="Proteomes" id="UP001157733"/>
    </source>
</evidence>
<feature type="region of interest" description="Disordered" evidence="8">
    <location>
        <begin position="212"/>
        <end position="245"/>
    </location>
</feature>
<evidence type="ECO:0000256" key="5">
    <source>
        <dbReference type="ARBA" id="ARBA00022737"/>
    </source>
</evidence>
<evidence type="ECO:0000256" key="6">
    <source>
        <dbReference type="ARBA" id="ARBA00023315"/>
    </source>
</evidence>
<dbReference type="EC" id="2.3.1.30" evidence="2"/>
<evidence type="ECO:0000256" key="7">
    <source>
        <dbReference type="ARBA" id="ARBA00049486"/>
    </source>
</evidence>
<dbReference type="InterPro" id="IPR053376">
    <property type="entry name" value="Serine_acetyltransferase"/>
</dbReference>
<dbReference type="Gene3D" id="2.160.10.10">
    <property type="entry name" value="Hexapeptide repeat proteins"/>
    <property type="match status" value="1"/>
</dbReference>
<evidence type="ECO:0000256" key="3">
    <source>
        <dbReference type="ARBA" id="ARBA00022605"/>
    </source>
</evidence>
<gene>
    <name evidence="9" type="primary">cysE</name>
    <name evidence="9" type="ORF">NSPWAT_1639</name>
</gene>
<evidence type="ECO:0000256" key="4">
    <source>
        <dbReference type="ARBA" id="ARBA00022679"/>
    </source>
</evidence>
<sequence>MGMFRQIREDIDVAIEKDPAARNAFEVLACYPGVHALIAYRVNHWLWKCRLKLVARVCSYIARWLTGIEIHPAAIIGKRFFIDHGMGVVIGETSEIGDNVFMYHGVTLGGLSMKKGKRHPTIQENVVIGAGAQVLGPITVGKNSKIGSGSVVVQSVPSYSTVIGVPARVVFSGISADQEDAEEIFRDPMSQAIEYVLDRLPQMERDIRALREAVNLESPDSEPAPPPQPVPLATKSKIKKASNES</sequence>
<dbReference type="PANTHER" id="PTHR42811">
    <property type="entry name" value="SERINE ACETYLTRANSFERASE"/>
    <property type="match status" value="1"/>
</dbReference>
<dbReference type="InterPro" id="IPR042122">
    <property type="entry name" value="Ser_AcTrfase_N_sf"/>
</dbReference>
<dbReference type="GO" id="GO:0009001">
    <property type="term" value="F:serine O-acetyltransferase activity"/>
    <property type="evidence" value="ECO:0007669"/>
    <property type="project" value="UniProtKB-EC"/>
</dbReference>
<feature type="compositionally biased region" description="Basic residues" evidence="8">
    <location>
        <begin position="236"/>
        <end position="245"/>
    </location>
</feature>
<evidence type="ECO:0000256" key="2">
    <source>
        <dbReference type="ARBA" id="ARBA00013266"/>
    </source>
</evidence>
<comment type="catalytic activity">
    <reaction evidence="7">
        <text>L-serine + acetyl-CoA = O-acetyl-L-serine + CoA</text>
        <dbReference type="Rhea" id="RHEA:24560"/>
        <dbReference type="ChEBI" id="CHEBI:33384"/>
        <dbReference type="ChEBI" id="CHEBI:57287"/>
        <dbReference type="ChEBI" id="CHEBI:57288"/>
        <dbReference type="ChEBI" id="CHEBI:58340"/>
        <dbReference type="EC" id="2.3.1.30"/>
    </reaction>
</comment>
<keyword evidence="4 9" id="KW-0808">Transferase</keyword>
<protein>
    <recommendedName>
        <fullName evidence="2">serine O-acetyltransferase</fullName>
        <ecNumber evidence="2">2.3.1.30</ecNumber>
    </recommendedName>
</protein>
<dbReference type="Pfam" id="PF00132">
    <property type="entry name" value="Hexapep"/>
    <property type="match status" value="1"/>
</dbReference>
<keyword evidence="6 9" id="KW-0012">Acyltransferase</keyword>